<sequence>MASLQQVSLAISTLSMERITPKRITLCSSSGLSSQSITLSSHRSGLSLCCSTKLSELKTRRHRTCISASVAPPPVQEGAEDEQNSEQGNDGAVPLKEHNREFSSTSSLIHKLIDFLEEDLPHLFDERGITKDQYDPSVIFQDPITKYTSIDGYLFNIQMLRYLFSPKFELHRVYQSGPNEITTRWTMTMQFALLPWRPELVFTGTSVMGINPTTGKFISHVDYWDSIKDNNYFSVEALGDLLKQLQYFKTPDLETPKYRVLKRAKIYEVRDYEPFIVVESQGDRFTGSKGFKNVTNYIFGENSTGEKIRMTTPVITSTVDSISSTSGVSIQIVLPLKSSLSSLPAPSPGTATLRELPGSFVAAIKFSGEATEELVKDKEVLLRSALVADGLCPKPGFMLARYNDPGRTWSWIRRNEVLVMLEEFDLK</sequence>
<evidence type="ECO:0000256" key="1">
    <source>
        <dbReference type="ARBA" id="ARBA00009817"/>
    </source>
</evidence>
<dbReference type="Pfam" id="PF10184">
    <property type="entry name" value="DUF2358"/>
    <property type="match status" value="1"/>
</dbReference>
<dbReference type="SUPFAM" id="SSF54427">
    <property type="entry name" value="NTF2-like"/>
    <property type="match status" value="1"/>
</dbReference>
<evidence type="ECO:0000313" key="4">
    <source>
        <dbReference type="Proteomes" id="UP000825935"/>
    </source>
</evidence>
<dbReference type="AlphaFoldDB" id="A0A8T2Q8F0"/>
<dbReference type="EMBL" id="CM035442">
    <property type="protein sequence ID" value="KAH7280337.1"/>
    <property type="molecule type" value="Genomic_DNA"/>
</dbReference>
<dbReference type="FunFam" id="3.20.80.10:FF:000008">
    <property type="entry name" value="SOUL heme-binding protein"/>
    <property type="match status" value="1"/>
</dbReference>
<name>A0A8T2Q8F0_CERRI</name>
<accession>A0A8T2Q8F0</accession>
<evidence type="ECO:0000256" key="2">
    <source>
        <dbReference type="SAM" id="MobiDB-lite"/>
    </source>
</evidence>
<dbReference type="OrthoDB" id="44820at2759"/>
<reference evidence="3" key="1">
    <citation type="submission" date="2021-08" db="EMBL/GenBank/DDBJ databases">
        <title>WGS assembly of Ceratopteris richardii.</title>
        <authorList>
            <person name="Marchant D.B."/>
            <person name="Chen G."/>
            <person name="Jenkins J."/>
            <person name="Shu S."/>
            <person name="Leebens-Mack J."/>
            <person name="Grimwood J."/>
            <person name="Schmutz J."/>
            <person name="Soltis P."/>
            <person name="Soltis D."/>
            <person name="Chen Z.-H."/>
        </authorList>
    </citation>
    <scope>NUCLEOTIDE SEQUENCE</scope>
    <source>
        <strain evidence="3">Whitten #5841</strain>
        <tissue evidence="3">Leaf</tissue>
    </source>
</reference>
<comment type="caution">
    <text evidence="3">The sequence shown here is derived from an EMBL/GenBank/DDBJ whole genome shotgun (WGS) entry which is preliminary data.</text>
</comment>
<comment type="similarity">
    <text evidence="1">Belongs to the HEBP family.</text>
</comment>
<dbReference type="InterPro" id="IPR018790">
    <property type="entry name" value="DUF2358"/>
</dbReference>
<dbReference type="PANTHER" id="PTHR11220">
    <property type="entry name" value="HEME-BINDING PROTEIN-RELATED"/>
    <property type="match status" value="1"/>
</dbReference>
<dbReference type="Gene3D" id="3.20.80.10">
    <property type="entry name" value="Regulatory factor, effector binding domain"/>
    <property type="match status" value="1"/>
</dbReference>
<dbReference type="InterPro" id="IPR011256">
    <property type="entry name" value="Reg_factor_effector_dom_sf"/>
</dbReference>
<organism evidence="3 4">
    <name type="scientific">Ceratopteris richardii</name>
    <name type="common">Triangle waterfern</name>
    <dbReference type="NCBI Taxonomy" id="49495"/>
    <lineage>
        <taxon>Eukaryota</taxon>
        <taxon>Viridiplantae</taxon>
        <taxon>Streptophyta</taxon>
        <taxon>Embryophyta</taxon>
        <taxon>Tracheophyta</taxon>
        <taxon>Polypodiopsida</taxon>
        <taxon>Polypodiidae</taxon>
        <taxon>Polypodiales</taxon>
        <taxon>Pteridineae</taxon>
        <taxon>Pteridaceae</taxon>
        <taxon>Parkerioideae</taxon>
        <taxon>Ceratopteris</taxon>
    </lineage>
</organism>
<dbReference type="SUPFAM" id="SSF55136">
    <property type="entry name" value="Probable bacterial effector-binding domain"/>
    <property type="match status" value="1"/>
</dbReference>
<evidence type="ECO:0008006" key="5">
    <source>
        <dbReference type="Google" id="ProtNLM"/>
    </source>
</evidence>
<protein>
    <recommendedName>
        <fullName evidence="5">SOUL heme-binding protein</fullName>
    </recommendedName>
</protein>
<gene>
    <name evidence="3" type="ORF">KP509_37G062400</name>
</gene>
<dbReference type="Pfam" id="PF04832">
    <property type="entry name" value="SOUL"/>
    <property type="match status" value="1"/>
</dbReference>
<dbReference type="InterPro" id="IPR006917">
    <property type="entry name" value="SOUL_heme-bd"/>
</dbReference>
<proteinExistence type="inferred from homology"/>
<dbReference type="InterPro" id="IPR032710">
    <property type="entry name" value="NTF2-like_dom_sf"/>
</dbReference>
<feature type="region of interest" description="Disordered" evidence="2">
    <location>
        <begin position="68"/>
        <end position="94"/>
    </location>
</feature>
<dbReference type="PANTHER" id="PTHR11220:SF50">
    <property type="entry name" value="SOUL HEME-BINDING FAMILY PROTEIN"/>
    <property type="match status" value="1"/>
</dbReference>
<keyword evidence="4" id="KW-1185">Reference proteome</keyword>
<evidence type="ECO:0000313" key="3">
    <source>
        <dbReference type="EMBL" id="KAH7280337.1"/>
    </source>
</evidence>
<dbReference type="OMA" id="QGIDRTM"/>
<dbReference type="Proteomes" id="UP000825935">
    <property type="component" value="Chromosome 37"/>
</dbReference>